<proteinExistence type="inferred from homology"/>
<evidence type="ECO:0000313" key="4">
    <source>
        <dbReference type="EMBL" id="RDB30748.1"/>
    </source>
</evidence>
<dbReference type="Pfam" id="PF03914">
    <property type="entry name" value="CBF"/>
    <property type="match status" value="1"/>
</dbReference>
<dbReference type="GO" id="GO:0030692">
    <property type="term" value="C:Noc4p-Nop14p complex"/>
    <property type="evidence" value="ECO:0007669"/>
    <property type="project" value="TreeGrafter"/>
</dbReference>
<evidence type="ECO:0000256" key="1">
    <source>
        <dbReference type="ARBA" id="ARBA00007797"/>
    </source>
</evidence>
<evidence type="ECO:0000256" key="2">
    <source>
        <dbReference type="SAM" id="MobiDB-lite"/>
    </source>
</evidence>
<dbReference type="FunCoup" id="A0A369KA05">
    <property type="interactions" value="457"/>
</dbReference>
<dbReference type="EMBL" id="LUEZ02000004">
    <property type="protein sequence ID" value="RDB30748.1"/>
    <property type="molecule type" value="Genomic_DNA"/>
</dbReference>
<comment type="caution">
    <text evidence="4">The sequence shown here is derived from an EMBL/GenBank/DDBJ whole genome shotgun (WGS) entry which is preliminary data.</text>
</comment>
<feature type="compositionally biased region" description="Polar residues" evidence="2">
    <location>
        <begin position="295"/>
        <end position="304"/>
    </location>
</feature>
<feature type="domain" description="CCAAT-binding factor" evidence="3">
    <location>
        <begin position="386"/>
        <end position="421"/>
    </location>
</feature>
<dbReference type="GO" id="GO:0032040">
    <property type="term" value="C:small-subunit processome"/>
    <property type="evidence" value="ECO:0007669"/>
    <property type="project" value="TreeGrafter"/>
</dbReference>
<evidence type="ECO:0000259" key="3">
    <source>
        <dbReference type="Pfam" id="PF03914"/>
    </source>
</evidence>
<dbReference type="GO" id="GO:0042254">
    <property type="term" value="P:ribosome biogenesis"/>
    <property type="evidence" value="ECO:0007669"/>
    <property type="project" value="InterPro"/>
</dbReference>
<dbReference type="InterPro" id="IPR027193">
    <property type="entry name" value="Noc4"/>
</dbReference>
<dbReference type="OrthoDB" id="10263185at2759"/>
<dbReference type="InParanoid" id="A0A369KA05"/>
<gene>
    <name evidence="4" type="ORF">Hypma_005743</name>
</gene>
<dbReference type="InterPro" id="IPR005612">
    <property type="entry name" value="CCAAT-binding_factor"/>
</dbReference>
<reference evidence="4" key="1">
    <citation type="submission" date="2018-04" db="EMBL/GenBank/DDBJ databases">
        <title>Whole genome sequencing of Hypsizygus marmoreus.</title>
        <authorList>
            <person name="Choi I.-G."/>
            <person name="Min B."/>
            <person name="Kim J.-G."/>
            <person name="Kim S."/>
            <person name="Oh Y.-L."/>
            <person name="Kong W.-S."/>
            <person name="Park H."/>
            <person name="Jeong J."/>
            <person name="Song E.-S."/>
        </authorList>
    </citation>
    <scope>NUCLEOTIDE SEQUENCE [LARGE SCALE GENOMIC DNA]</scope>
    <source>
        <strain evidence="4">51987-8</strain>
    </source>
</reference>
<organism evidence="4 5">
    <name type="scientific">Hypsizygus marmoreus</name>
    <name type="common">White beech mushroom</name>
    <name type="synonym">Agaricus marmoreus</name>
    <dbReference type="NCBI Taxonomy" id="39966"/>
    <lineage>
        <taxon>Eukaryota</taxon>
        <taxon>Fungi</taxon>
        <taxon>Dikarya</taxon>
        <taxon>Basidiomycota</taxon>
        <taxon>Agaricomycotina</taxon>
        <taxon>Agaricomycetes</taxon>
        <taxon>Agaricomycetidae</taxon>
        <taxon>Agaricales</taxon>
        <taxon>Tricholomatineae</taxon>
        <taxon>Lyophyllaceae</taxon>
        <taxon>Hypsizygus</taxon>
    </lineage>
</organism>
<accession>A0A369KA05</accession>
<protein>
    <recommendedName>
        <fullName evidence="3">CCAAT-binding factor domain-containing protein</fullName>
    </recommendedName>
</protein>
<dbReference type="PANTHER" id="PTHR12455:SF0">
    <property type="entry name" value="NUCLEOLAR COMPLEX PROTEIN 4 HOMOLOG"/>
    <property type="match status" value="1"/>
</dbReference>
<feature type="region of interest" description="Disordered" evidence="2">
    <location>
        <begin position="251"/>
        <end position="304"/>
    </location>
</feature>
<keyword evidence="5" id="KW-1185">Reference proteome</keyword>
<dbReference type="STRING" id="39966.A0A369KA05"/>
<dbReference type="Proteomes" id="UP000076154">
    <property type="component" value="Unassembled WGS sequence"/>
</dbReference>
<name>A0A369KA05_HYPMA</name>
<dbReference type="AlphaFoldDB" id="A0A369KA05"/>
<evidence type="ECO:0000313" key="5">
    <source>
        <dbReference type="Proteomes" id="UP000076154"/>
    </source>
</evidence>
<dbReference type="PANTHER" id="PTHR12455">
    <property type="entry name" value="NUCLEOLAR COMPLEX PROTEIN 4"/>
    <property type="match status" value="1"/>
</dbReference>
<sequence length="492" mass="55374">MPGPLRSLPPPSKKRRIQQDSALRQLEENVTRAVANETSLNPLADLVDLTLRTKSPQDTSKAIYALYRAFVLVIADDKLGLCGDEAAKLVKAWLWDQLNVYVDYLGGLLKDEEKTLRASALQILLSLQKHLSASYSKSTPSQPQFHISHFRKIVSFLLLCPPSARMQGTKTPESTTIDPEVLHQFHETWFSVHDDIRWFFLRESATLLNASPPQSHPNLAANLLSVLERLTTFPTEASELNAWWIPEMGTKPKRTTRKGASSDAVSSSDEDEPKDTGSDNEDDDWRKFFDEETPSSDAKTKSSSARLHKLTIHQSLHSLPSHRAVFTRAWLTLLPRLSISSSEKSKALATRALNVMHRGVLPHLTRPVLVMDWVGASVDYGGTVGLLALNALFVLMKDYNLDYASFYTRLYAFLDRDVLHLNLVNVDRTCVYIAVKYQYFLAKSTRANRKCQEVGLAFNFINFGQLKIIVSPPQWGDYLVLSSALRSPQRPP</sequence>
<feature type="compositionally biased region" description="Acidic residues" evidence="2">
    <location>
        <begin position="268"/>
        <end position="283"/>
    </location>
</feature>
<comment type="similarity">
    <text evidence="1">Belongs to the CBF/MAK21 family.</text>
</comment>